<reference evidence="3" key="1">
    <citation type="submission" date="2023-03" db="EMBL/GenBank/DDBJ databases">
        <authorList>
            <person name="Steffen K."/>
            <person name="Cardenas P."/>
        </authorList>
    </citation>
    <scope>NUCLEOTIDE SEQUENCE</scope>
</reference>
<dbReference type="InterPro" id="IPR011765">
    <property type="entry name" value="Pept_M16_N"/>
</dbReference>
<name>A0AA35WZW6_GEOBA</name>
<dbReference type="GO" id="GO:0046872">
    <property type="term" value="F:metal ion binding"/>
    <property type="evidence" value="ECO:0007669"/>
    <property type="project" value="InterPro"/>
</dbReference>
<protein>
    <submittedName>
        <fullName evidence="3">Uncharacterized protein C05D11.1</fullName>
    </submittedName>
</protein>
<feature type="domain" description="Peptidase M16 N-terminal" evidence="1">
    <location>
        <begin position="57"/>
        <end position="148"/>
    </location>
</feature>
<evidence type="ECO:0000313" key="4">
    <source>
        <dbReference type="Proteomes" id="UP001174909"/>
    </source>
</evidence>
<accession>A0AA35WZW6</accession>
<dbReference type="AlphaFoldDB" id="A0AA35WZW6"/>
<dbReference type="EMBL" id="CASHTH010003024">
    <property type="protein sequence ID" value="CAI8039024.1"/>
    <property type="molecule type" value="Genomic_DNA"/>
</dbReference>
<dbReference type="Pfam" id="PF00675">
    <property type="entry name" value="Peptidase_M16"/>
    <property type="match status" value="1"/>
</dbReference>
<keyword evidence="4" id="KW-1185">Reference proteome</keyword>
<dbReference type="PANTHER" id="PTHR43016:SF16">
    <property type="entry name" value="METALLOPROTEASE, PUTATIVE (AFU_ORTHOLOGUE AFUA_4G07610)-RELATED"/>
    <property type="match status" value="1"/>
</dbReference>
<proteinExistence type="predicted"/>
<dbReference type="InterPro" id="IPR011249">
    <property type="entry name" value="Metalloenz_LuxS/M16"/>
</dbReference>
<dbReference type="Proteomes" id="UP001174909">
    <property type="component" value="Unassembled WGS sequence"/>
</dbReference>
<gene>
    <name evidence="3" type="ORF">GBAR_LOCUS21713</name>
</gene>
<dbReference type="PANTHER" id="PTHR43016">
    <property type="entry name" value="PRESEQUENCE PROTEASE"/>
    <property type="match status" value="1"/>
</dbReference>
<evidence type="ECO:0000259" key="2">
    <source>
        <dbReference type="Pfam" id="PF05193"/>
    </source>
</evidence>
<evidence type="ECO:0000259" key="1">
    <source>
        <dbReference type="Pfam" id="PF00675"/>
    </source>
</evidence>
<sequence length="376" mass="41860">MRPFSSMSAEKGYELLSECTVAGVPVQKLRSTRTGIVVCLAYVEGPLVNGYFCLATEAHDDDGLPHTLEHLVFMGSEKYPYKGVLDLVANRCLAQGTNAWTDVDHTCYTITTAGSEGFLNLLPIYLDHVLYPTLTDAAYLTEVHHVNGEGEDAGVVYCEMQGRENTAEELSAFLLARHMYPGHCGYRSNTGGKMSNLRETCSNEKVRAYHSQFYRPDNLCLIVAGQVDVDQLFSALKPFEDNIVSKGPLPPHQRPWQSAIDPLTSSISEELVFPTDEEDDGMARISWRGPPARDRYMFTAVTMLLRYLSDGPVAPLQSRLVEVPEPFCSEISDSVYENYVSCIGFTFSGVPTQQLGLLESKYIYPLYIASMHITFK</sequence>
<dbReference type="SUPFAM" id="SSF63411">
    <property type="entry name" value="LuxS/MPP-like metallohydrolase"/>
    <property type="match status" value="2"/>
</dbReference>
<dbReference type="InterPro" id="IPR007863">
    <property type="entry name" value="Peptidase_M16_C"/>
</dbReference>
<dbReference type="Pfam" id="PF05193">
    <property type="entry name" value="Peptidase_M16_C"/>
    <property type="match status" value="1"/>
</dbReference>
<dbReference type="FunFam" id="3.30.830.10:FF:000015">
    <property type="entry name" value="Putative zinc metalloprotease"/>
    <property type="match status" value="1"/>
</dbReference>
<comment type="caution">
    <text evidence="3">The sequence shown here is derived from an EMBL/GenBank/DDBJ whole genome shotgun (WGS) entry which is preliminary data.</text>
</comment>
<feature type="domain" description="Peptidase M16 C-terminal" evidence="2">
    <location>
        <begin position="202"/>
        <end position="322"/>
    </location>
</feature>
<feature type="non-terminal residue" evidence="3">
    <location>
        <position position="1"/>
    </location>
</feature>
<evidence type="ECO:0000313" key="3">
    <source>
        <dbReference type="EMBL" id="CAI8039024.1"/>
    </source>
</evidence>
<organism evidence="3 4">
    <name type="scientific">Geodia barretti</name>
    <name type="common">Barrett's horny sponge</name>
    <dbReference type="NCBI Taxonomy" id="519541"/>
    <lineage>
        <taxon>Eukaryota</taxon>
        <taxon>Metazoa</taxon>
        <taxon>Porifera</taxon>
        <taxon>Demospongiae</taxon>
        <taxon>Heteroscleromorpha</taxon>
        <taxon>Tetractinellida</taxon>
        <taxon>Astrophorina</taxon>
        <taxon>Geodiidae</taxon>
        <taxon>Geodia</taxon>
    </lineage>
</organism>
<dbReference type="Gene3D" id="3.30.830.10">
    <property type="entry name" value="Metalloenzyme, LuxS/M16 peptidase-like"/>
    <property type="match status" value="2"/>
</dbReference>